<dbReference type="Proteomes" id="UP000232323">
    <property type="component" value="Unassembled WGS sequence"/>
</dbReference>
<protein>
    <submittedName>
        <fullName evidence="3">Uncharacterized protein</fullName>
    </submittedName>
</protein>
<reference evidence="3 4" key="1">
    <citation type="submission" date="2017-08" db="EMBL/GenBank/DDBJ databases">
        <title>Acidophilic green algal genome provides insights into adaptation to an acidic environment.</title>
        <authorList>
            <person name="Hirooka S."/>
            <person name="Hirose Y."/>
            <person name="Kanesaki Y."/>
            <person name="Higuchi S."/>
            <person name="Fujiwara T."/>
            <person name="Onuma R."/>
            <person name="Era A."/>
            <person name="Ohbayashi R."/>
            <person name="Uzuka A."/>
            <person name="Nozaki H."/>
            <person name="Yoshikawa H."/>
            <person name="Miyagishima S.Y."/>
        </authorList>
    </citation>
    <scope>NUCLEOTIDE SEQUENCE [LARGE SCALE GENOMIC DNA]</scope>
    <source>
        <strain evidence="3 4">NIES-2499</strain>
    </source>
</reference>
<gene>
    <name evidence="3" type="ORF">CEUSTIGMA_g7673.t1</name>
</gene>
<dbReference type="AlphaFoldDB" id="A0A250XAV9"/>
<proteinExistence type="predicted"/>
<comment type="caution">
    <text evidence="3">The sequence shown here is derived from an EMBL/GenBank/DDBJ whole genome shotgun (WGS) entry which is preliminary data.</text>
</comment>
<dbReference type="EMBL" id="BEGY01000050">
    <property type="protein sequence ID" value="GAX80235.1"/>
    <property type="molecule type" value="Genomic_DNA"/>
</dbReference>
<feature type="compositionally biased region" description="Polar residues" evidence="2">
    <location>
        <begin position="311"/>
        <end position="321"/>
    </location>
</feature>
<evidence type="ECO:0000256" key="1">
    <source>
        <dbReference type="SAM" id="Coils"/>
    </source>
</evidence>
<accession>A0A250XAV9</accession>
<evidence type="ECO:0000313" key="4">
    <source>
        <dbReference type="Proteomes" id="UP000232323"/>
    </source>
</evidence>
<organism evidence="3 4">
    <name type="scientific">Chlamydomonas eustigma</name>
    <dbReference type="NCBI Taxonomy" id="1157962"/>
    <lineage>
        <taxon>Eukaryota</taxon>
        <taxon>Viridiplantae</taxon>
        <taxon>Chlorophyta</taxon>
        <taxon>core chlorophytes</taxon>
        <taxon>Chlorophyceae</taxon>
        <taxon>CS clade</taxon>
        <taxon>Chlamydomonadales</taxon>
        <taxon>Chlamydomonadaceae</taxon>
        <taxon>Chlamydomonas</taxon>
    </lineage>
</organism>
<evidence type="ECO:0000256" key="2">
    <source>
        <dbReference type="SAM" id="MobiDB-lite"/>
    </source>
</evidence>
<sequence>MSRTNGEDTRPKVEHESATIMMLQEQSAAIAAAASSAADMLKEEIEQKKYLASSNPVGRLLSEMECTDLIYPVCKQMGIFEVEELHAALLIAPANDPQHHQNNTTKLHKYMESAEINVRWQWRKLEDYLLNYNNRKHYIAAIIHHQDDFEQTEKAVRLRQLISNKQTLNQVLEARGLQRFQSYLQDIMHLTHSADLAHVVADDCQHWIANLQPEMTSVERDRLTHLLEDARKAKENLECIRQEYLSKNPAARFLDGIVKLPYLIEPLCKDLGVLLESELLNVDVEDFLAVGLSAIDLKGLQDTPALKVSRHQPQSSSTDSKNQARKPLQSIITPMTTGSSDGNSYNSTTSSGGAMMAAAGAPYQLDMNTFR</sequence>
<feature type="coiled-coil region" evidence="1">
    <location>
        <begin position="220"/>
        <end position="247"/>
    </location>
</feature>
<evidence type="ECO:0000313" key="3">
    <source>
        <dbReference type="EMBL" id="GAX80235.1"/>
    </source>
</evidence>
<name>A0A250XAV9_9CHLO</name>
<keyword evidence="1" id="KW-0175">Coiled coil</keyword>
<feature type="region of interest" description="Disordered" evidence="2">
    <location>
        <begin position="307"/>
        <end position="327"/>
    </location>
</feature>
<keyword evidence="4" id="KW-1185">Reference proteome</keyword>